<gene>
    <name evidence="10" type="ORF">ACFP57_02210</name>
</gene>
<dbReference type="SUPFAM" id="SSF56796">
    <property type="entry name" value="Dehydroquinate synthase-like"/>
    <property type="match status" value="1"/>
</dbReference>
<evidence type="ECO:0000256" key="8">
    <source>
        <dbReference type="ARBA" id="ARBA00023209"/>
    </source>
</evidence>
<dbReference type="Pfam" id="PF13685">
    <property type="entry name" value="Fe-ADH_2"/>
    <property type="match status" value="1"/>
</dbReference>
<keyword evidence="3" id="KW-0479">Metal-binding</keyword>
<dbReference type="Gene3D" id="1.20.1090.10">
    <property type="entry name" value="Dehydroquinate synthase-like - alpha domain"/>
    <property type="match status" value="1"/>
</dbReference>
<evidence type="ECO:0000313" key="10">
    <source>
        <dbReference type="EMBL" id="MFC6395812.1"/>
    </source>
</evidence>
<keyword evidence="5 10" id="KW-0560">Oxidoreductase</keyword>
<evidence type="ECO:0000313" key="11">
    <source>
        <dbReference type="Proteomes" id="UP001596266"/>
    </source>
</evidence>
<dbReference type="RefSeq" id="WP_343884512.1">
    <property type="nucleotide sequence ID" value="NZ_BAAAKI010000002.1"/>
</dbReference>
<dbReference type="InterPro" id="IPR016205">
    <property type="entry name" value="Glycerol_DH"/>
</dbReference>
<keyword evidence="9" id="KW-1208">Phospholipid metabolism</keyword>
<evidence type="ECO:0000256" key="4">
    <source>
        <dbReference type="ARBA" id="ARBA00022857"/>
    </source>
</evidence>
<keyword evidence="4" id="KW-0521">NADP</keyword>
<dbReference type="PANTHER" id="PTHR43616:SF5">
    <property type="entry name" value="GLYCEROL DEHYDROGENASE 1"/>
    <property type="match status" value="1"/>
</dbReference>
<dbReference type="InterPro" id="IPR032837">
    <property type="entry name" value="G1PDH"/>
</dbReference>
<keyword evidence="6" id="KW-0520">NAD</keyword>
<dbReference type="PANTHER" id="PTHR43616">
    <property type="entry name" value="GLYCEROL DEHYDROGENASE"/>
    <property type="match status" value="1"/>
</dbReference>
<comment type="caution">
    <text evidence="10">The sequence shown here is derived from an EMBL/GenBank/DDBJ whole genome shotgun (WGS) entry which is preliminary data.</text>
</comment>
<keyword evidence="11" id="KW-1185">Reference proteome</keyword>
<evidence type="ECO:0000256" key="2">
    <source>
        <dbReference type="ARBA" id="ARBA00022516"/>
    </source>
</evidence>
<dbReference type="EMBL" id="JBHSUA010000007">
    <property type="protein sequence ID" value="MFC6395812.1"/>
    <property type="molecule type" value="Genomic_DNA"/>
</dbReference>
<evidence type="ECO:0000256" key="6">
    <source>
        <dbReference type="ARBA" id="ARBA00023027"/>
    </source>
</evidence>
<protein>
    <submittedName>
        <fullName evidence="10">Sn-glycerol-1-phosphate dehydrogenase</fullName>
        <ecNumber evidence="10">1.1.1.261</ecNumber>
    </submittedName>
</protein>
<proteinExistence type="predicted"/>
<accession>A0ABW1WXS1</accession>
<keyword evidence="2" id="KW-0444">Lipid biosynthesis</keyword>
<dbReference type="Proteomes" id="UP001596266">
    <property type="component" value="Unassembled WGS sequence"/>
</dbReference>
<reference evidence="11" key="1">
    <citation type="journal article" date="2019" name="Int. J. Syst. Evol. Microbiol.">
        <title>The Global Catalogue of Microorganisms (GCM) 10K type strain sequencing project: providing services to taxonomists for standard genome sequencing and annotation.</title>
        <authorList>
            <consortium name="The Broad Institute Genomics Platform"/>
            <consortium name="The Broad Institute Genome Sequencing Center for Infectious Disease"/>
            <person name="Wu L."/>
            <person name="Ma J."/>
        </authorList>
    </citation>
    <scope>NUCLEOTIDE SEQUENCE [LARGE SCALE GENOMIC DNA]</scope>
    <source>
        <strain evidence="11">CGMCC 1.15277</strain>
    </source>
</reference>
<name>A0ABW1WXS1_9ACTN</name>
<dbReference type="CDD" id="cd08175">
    <property type="entry name" value="G1PDH"/>
    <property type="match status" value="1"/>
</dbReference>
<evidence type="ECO:0000256" key="3">
    <source>
        <dbReference type="ARBA" id="ARBA00022723"/>
    </source>
</evidence>
<organism evidence="10 11">
    <name type="scientific">Luteococcus sanguinis</name>
    <dbReference type="NCBI Taxonomy" id="174038"/>
    <lineage>
        <taxon>Bacteria</taxon>
        <taxon>Bacillati</taxon>
        <taxon>Actinomycetota</taxon>
        <taxon>Actinomycetes</taxon>
        <taxon>Propionibacteriales</taxon>
        <taxon>Propionibacteriaceae</taxon>
        <taxon>Luteococcus</taxon>
    </lineage>
</organism>
<keyword evidence="8" id="KW-0594">Phospholipid biosynthesis</keyword>
<keyword evidence="7" id="KW-0443">Lipid metabolism</keyword>
<keyword evidence="1" id="KW-0963">Cytoplasm</keyword>
<evidence type="ECO:0000256" key="1">
    <source>
        <dbReference type="ARBA" id="ARBA00022490"/>
    </source>
</evidence>
<evidence type="ECO:0000256" key="7">
    <source>
        <dbReference type="ARBA" id="ARBA00023098"/>
    </source>
</evidence>
<dbReference type="EC" id="1.1.1.261" evidence="10"/>
<dbReference type="Gene3D" id="3.40.50.1970">
    <property type="match status" value="1"/>
</dbReference>
<evidence type="ECO:0000256" key="5">
    <source>
        <dbReference type="ARBA" id="ARBA00023002"/>
    </source>
</evidence>
<sequence length="457" mass="48775">MTSELITKALETATDTKQIVAGRGVVDQTGDVFTQCFGDARAIVVADENTFAAAGDRVVASLQAAGVEMVEPYIFPGTPTLYAGYENVEVLRNHLEGVDAIVCSIASGTLNDIAKLASGELGRPYMNVCTAASMDGYAAFGASITRDGFKITRNCPAPTALVADLDVMGAAPKRLTATGYGDLIEKIPGGADWLLSDELGVEAVDPYVWSLVQDTLRDALSDPEGAAAGDPDAISGLAEGLLMSGLAMQAHQSSRPASGAGHNFSHQWEMEGHGLDWEPPLSHGNKVGLGTVAVCALYEKVLELDIAGLDVDAAVAKWPNPEQNDERVAALQPIEAIREAALGQSRAKYVQPEHIRARIELVQQHWPAILERVKPQLVTAQEAADMLKAVGGPYHPGMINIDQEKLKLTYYQAQTIRSRYTILDTLQELGLLGEVIDSLFEGDGYWAQHPEPETAGA</sequence>
<evidence type="ECO:0000256" key="9">
    <source>
        <dbReference type="ARBA" id="ARBA00023264"/>
    </source>
</evidence>
<dbReference type="GO" id="GO:0050492">
    <property type="term" value="F:glycerol-1-phosphate dehydrogenase [NAD(P)+] activity"/>
    <property type="evidence" value="ECO:0007669"/>
    <property type="project" value="UniProtKB-EC"/>
</dbReference>